<protein>
    <recommendedName>
        <fullName evidence="3">Concanavalin A-like lectin/glucanases superfamily protein</fullName>
    </recommendedName>
</protein>
<dbReference type="InterPro" id="IPR013320">
    <property type="entry name" value="ConA-like_dom_sf"/>
</dbReference>
<dbReference type="CDD" id="cd00110">
    <property type="entry name" value="LamG"/>
    <property type="match status" value="1"/>
</dbReference>
<dbReference type="Proteomes" id="UP000612585">
    <property type="component" value="Unassembled WGS sequence"/>
</dbReference>
<gene>
    <name evidence="1" type="ORF">Vau01_091280</name>
</gene>
<dbReference type="InterPro" id="IPR001791">
    <property type="entry name" value="Laminin_G"/>
</dbReference>
<accession>A0A8J3ZEV4</accession>
<evidence type="ECO:0000313" key="2">
    <source>
        <dbReference type="Proteomes" id="UP000612585"/>
    </source>
</evidence>
<dbReference type="Pfam" id="PF13385">
    <property type="entry name" value="Laminin_G_3"/>
    <property type="match status" value="1"/>
</dbReference>
<proteinExistence type="predicted"/>
<dbReference type="SUPFAM" id="SSF49899">
    <property type="entry name" value="Concanavalin A-like lectins/glucanases"/>
    <property type="match status" value="1"/>
</dbReference>
<comment type="caution">
    <text evidence="1">The sequence shown here is derived from an EMBL/GenBank/DDBJ whole genome shotgun (WGS) entry which is preliminary data.</text>
</comment>
<name>A0A8J3ZEV4_9ACTN</name>
<evidence type="ECO:0008006" key="3">
    <source>
        <dbReference type="Google" id="ProtNLM"/>
    </source>
</evidence>
<dbReference type="Gene3D" id="2.60.120.200">
    <property type="match status" value="1"/>
</dbReference>
<organism evidence="1 2">
    <name type="scientific">Virgisporangium aurantiacum</name>
    <dbReference type="NCBI Taxonomy" id="175570"/>
    <lineage>
        <taxon>Bacteria</taxon>
        <taxon>Bacillati</taxon>
        <taxon>Actinomycetota</taxon>
        <taxon>Actinomycetes</taxon>
        <taxon>Micromonosporales</taxon>
        <taxon>Micromonosporaceae</taxon>
        <taxon>Virgisporangium</taxon>
    </lineage>
</organism>
<sequence>MGLRHRLLIAVVVGGVVAGSTATYLANAAVETTVVAASPSASPGPTRSEIRFPFEGESLGGDLAVSAIAGGAVRPEARDTGQAVRFPPRCRIYAGRSCPRVVLESREIPNPGTGPVRFGAAVLMEADDTDAGENVLQKGFSRGHGQFKLQVDGVAGQPSCVLVGTGSSRIFVVTARGSVADGWWHGIECVRTGSDFSIAVDGTILGRTRVPASLSIVNSDPLRIGGKGLSPNNDQFHGAIDDVFVVIGG</sequence>
<reference evidence="1" key="1">
    <citation type="submission" date="2021-01" db="EMBL/GenBank/DDBJ databases">
        <title>Whole genome shotgun sequence of Virgisporangium aurantiacum NBRC 16421.</title>
        <authorList>
            <person name="Komaki H."/>
            <person name="Tamura T."/>
        </authorList>
    </citation>
    <scope>NUCLEOTIDE SEQUENCE</scope>
    <source>
        <strain evidence="1">NBRC 16421</strain>
    </source>
</reference>
<dbReference type="AlphaFoldDB" id="A0A8J3ZEV4"/>
<evidence type="ECO:0000313" key="1">
    <source>
        <dbReference type="EMBL" id="GIJ61612.1"/>
    </source>
</evidence>
<keyword evidence="2" id="KW-1185">Reference proteome</keyword>
<dbReference type="EMBL" id="BOPG01000068">
    <property type="protein sequence ID" value="GIJ61612.1"/>
    <property type="molecule type" value="Genomic_DNA"/>
</dbReference>